<dbReference type="GO" id="GO:0005524">
    <property type="term" value="F:ATP binding"/>
    <property type="evidence" value="ECO:0007669"/>
    <property type="project" value="UniProtKB-KW"/>
</dbReference>
<feature type="non-terminal residue" evidence="5">
    <location>
        <position position="1"/>
    </location>
</feature>
<comment type="caution">
    <text evidence="5">The sequence shown here is derived from an EMBL/GenBank/DDBJ whole genome shotgun (WGS) entry which is preliminary data.</text>
</comment>
<accession>W1XTX3</accession>
<dbReference type="GO" id="GO:0015833">
    <property type="term" value="P:peptide transport"/>
    <property type="evidence" value="ECO:0007669"/>
    <property type="project" value="InterPro"/>
</dbReference>
<evidence type="ECO:0000256" key="3">
    <source>
        <dbReference type="ARBA" id="ARBA00022840"/>
    </source>
</evidence>
<evidence type="ECO:0000259" key="4">
    <source>
        <dbReference type="Pfam" id="PF08352"/>
    </source>
</evidence>
<sequence>VYVMYAGSVIESGVTADVIHHPRHPYTIGLLQCAPEHGVPRQLLPAIPGTVPNLTHLPEGCAFRDRCYAAGAQCENVPALTACGDNNQRCACWYPQQEVISV</sequence>
<dbReference type="SUPFAM" id="SSF52540">
    <property type="entry name" value="P-loop containing nucleoside triphosphate hydrolases"/>
    <property type="match status" value="1"/>
</dbReference>
<evidence type="ECO:0000256" key="1">
    <source>
        <dbReference type="ARBA" id="ARBA00022448"/>
    </source>
</evidence>
<organism evidence="5">
    <name type="scientific">human gut metagenome</name>
    <dbReference type="NCBI Taxonomy" id="408170"/>
    <lineage>
        <taxon>unclassified sequences</taxon>
        <taxon>metagenomes</taxon>
        <taxon>organismal metagenomes</taxon>
    </lineage>
</organism>
<dbReference type="PANTHER" id="PTHR43067">
    <property type="entry name" value="OLIGOPEPTIDE/DIPEPTIDE ABC TRANSPORTER, ATPASE SUBUNIT"/>
    <property type="match status" value="1"/>
</dbReference>
<dbReference type="Gene3D" id="3.40.50.300">
    <property type="entry name" value="P-loop containing nucleotide triphosphate hydrolases"/>
    <property type="match status" value="1"/>
</dbReference>
<evidence type="ECO:0000256" key="2">
    <source>
        <dbReference type="ARBA" id="ARBA00022741"/>
    </source>
</evidence>
<dbReference type="Pfam" id="PF08352">
    <property type="entry name" value="oligo_HPY"/>
    <property type="match status" value="1"/>
</dbReference>
<dbReference type="NCBIfam" id="TIGR01727">
    <property type="entry name" value="oligo_HPY"/>
    <property type="match status" value="1"/>
</dbReference>
<name>W1XTX3_9ZZZZ</name>
<evidence type="ECO:0000313" key="5">
    <source>
        <dbReference type="EMBL" id="ETJ32314.1"/>
    </source>
</evidence>
<gene>
    <name evidence="5" type="ORF">Q604_UNBC13221G0001</name>
</gene>
<proteinExistence type="predicted"/>
<dbReference type="AlphaFoldDB" id="W1XTX3"/>
<keyword evidence="1" id="KW-0813">Transport</keyword>
<dbReference type="PANTHER" id="PTHR43067:SF3">
    <property type="entry name" value="MALTOSE ABC TRANSPORTER, ATP-BINDING PROTEIN"/>
    <property type="match status" value="1"/>
</dbReference>
<dbReference type="EMBL" id="AZMM01013221">
    <property type="protein sequence ID" value="ETJ32314.1"/>
    <property type="molecule type" value="Genomic_DNA"/>
</dbReference>
<dbReference type="InterPro" id="IPR027417">
    <property type="entry name" value="P-loop_NTPase"/>
</dbReference>
<protein>
    <submittedName>
        <fullName evidence="5">Putative D,D-dipeptide transport ATP-binding protein DdpD</fullName>
    </submittedName>
</protein>
<dbReference type="InterPro" id="IPR013563">
    <property type="entry name" value="Oligopep_ABC_C"/>
</dbReference>
<reference evidence="5" key="1">
    <citation type="submission" date="2013-12" db="EMBL/GenBank/DDBJ databases">
        <title>A Varibaculum cambriense genome reconstructed from a premature infant gut community with otherwise low bacterial novelty that shifts toward anaerobic metabolism during the third week of life.</title>
        <authorList>
            <person name="Brown C.T."/>
            <person name="Sharon I."/>
            <person name="Thomas B.C."/>
            <person name="Castelle C.J."/>
            <person name="Morowitz M.J."/>
            <person name="Banfield J.F."/>
        </authorList>
    </citation>
    <scope>NUCLEOTIDE SEQUENCE</scope>
</reference>
<keyword evidence="3 5" id="KW-0067">ATP-binding</keyword>
<keyword evidence="2" id="KW-0547">Nucleotide-binding</keyword>
<feature type="domain" description="Oligopeptide/dipeptide ABC transporter C-terminal" evidence="4">
    <location>
        <begin position="10"/>
        <end position="74"/>
    </location>
</feature>